<feature type="compositionally biased region" description="Polar residues" evidence="1">
    <location>
        <begin position="90"/>
        <end position="101"/>
    </location>
</feature>
<keyword evidence="3" id="KW-1185">Reference proteome</keyword>
<comment type="caution">
    <text evidence="2">The sequence shown here is derived from an EMBL/GenBank/DDBJ whole genome shotgun (WGS) entry which is preliminary data.</text>
</comment>
<gene>
    <name evidence="2" type="ORF">DPMN_121202</name>
</gene>
<organism evidence="2 3">
    <name type="scientific">Dreissena polymorpha</name>
    <name type="common">Zebra mussel</name>
    <name type="synonym">Mytilus polymorpha</name>
    <dbReference type="NCBI Taxonomy" id="45954"/>
    <lineage>
        <taxon>Eukaryota</taxon>
        <taxon>Metazoa</taxon>
        <taxon>Spiralia</taxon>
        <taxon>Lophotrochozoa</taxon>
        <taxon>Mollusca</taxon>
        <taxon>Bivalvia</taxon>
        <taxon>Autobranchia</taxon>
        <taxon>Heteroconchia</taxon>
        <taxon>Euheterodonta</taxon>
        <taxon>Imparidentia</taxon>
        <taxon>Neoheterodontei</taxon>
        <taxon>Myida</taxon>
        <taxon>Dreissenoidea</taxon>
        <taxon>Dreissenidae</taxon>
        <taxon>Dreissena</taxon>
    </lineage>
</organism>
<name>A0A9D4GQC4_DREPO</name>
<evidence type="ECO:0000256" key="1">
    <source>
        <dbReference type="SAM" id="MobiDB-lite"/>
    </source>
</evidence>
<accession>A0A9D4GQC4</accession>
<proteinExistence type="predicted"/>
<protein>
    <submittedName>
        <fullName evidence="2">Uncharacterized protein</fullName>
    </submittedName>
</protein>
<dbReference type="AlphaFoldDB" id="A0A9D4GQC4"/>
<evidence type="ECO:0000313" key="2">
    <source>
        <dbReference type="EMBL" id="KAH3819465.1"/>
    </source>
</evidence>
<sequence length="110" mass="12908">MPPPKPSSSLPKPAIGPPRQICSAWETDVVVTMILRNVHLEEDILFQMCSAWETEVEYRLSWNEYVYPQKKNKQGKLGHTTAVQRMRPFQSRQGQDLNNNRQKIHFRYLP</sequence>
<reference evidence="2" key="1">
    <citation type="journal article" date="2019" name="bioRxiv">
        <title>The Genome of the Zebra Mussel, Dreissena polymorpha: A Resource for Invasive Species Research.</title>
        <authorList>
            <person name="McCartney M.A."/>
            <person name="Auch B."/>
            <person name="Kono T."/>
            <person name="Mallez S."/>
            <person name="Zhang Y."/>
            <person name="Obille A."/>
            <person name="Becker A."/>
            <person name="Abrahante J.E."/>
            <person name="Garbe J."/>
            <person name="Badalamenti J.P."/>
            <person name="Herman A."/>
            <person name="Mangelson H."/>
            <person name="Liachko I."/>
            <person name="Sullivan S."/>
            <person name="Sone E.D."/>
            <person name="Koren S."/>
            <person name="Silverstein K.A.T."/>
            <person name="Beckman K.B."/>
            <person name="Gohl D.M."/>
        </authorList>
    </citation>
    <scope>NUCLEOTIDE SEQUENCE</scope>
    <source>
        <strain evidence="2">Duluth1</strain>
        <tissue evidence="2">Whole animal</tissue>
    </source>
</reference>
<dbReference type="Proteomes" id="UP000828390">
    <property type="component" value="Unassembled WGS sequence"/>
</dbReference>
<evidence type="ECO:0000313" key="3">
    <source>
        <dbReference type="Proteomes" id="UP000828390"/>
    </source>
</evidence>
<dbReference type="EMBL" id="JAIWYP010000005">
    <property type="protein sequence ID" value="KAH3819465.1"/>
    <property type="molecule type" value="Genomic_DNA"/>
</dbReference>
<feature type="region of interest" description="Disordered" evidence="1">
    <location>
        <begin position="86"/>
        <end position="110"/>
    </location>
</feature>
<reference evidence="2" key="2">
    <citation type="submission" date="2020-11" db="EMBL/GenBank/DDBJ databases">
        <authorList>
            <person name="McCartney M.A."/>
            <person name="Auch B."/>
            <person name="Kono T."/>
            <person name="Mallez S."/>
            <person name="Becker A."/>
            <person name="Gohl D.M."/>
            <person name="Silverstein K.A.T."/>
            <person name="Koren S."/>
            <person name="Bechman K.B."/>
            <person name="Herman A."/>
            <person name="Abrahante J.E."/>
            <person name="Garbe J."/>
        </authorList>
    </citation>
    <scope>NUCLEOTIDE SEQUENCE</scope>
    <source>
        <strain evidence="2">Duluth1</strain>
        <tissue evidence="2">Whole animal</tissue>
    </source>
</reference>